<protein>
    <submittedName>
        <fullName evidence="7">Magnesium transporter NIPA</fullName>
    </submittedName>
</protein>
<comment type="caution">
    <text evidence="7">The sequence shown here is derived from an EMBL/GenBank/DDBJ whole genome shotgun (WGS) entry which is preliminary data.</text>
</comment>
<organism evidence="7 8">
    <name type="scientific">Phytophthora infestans</name>
    <name type="common">Potato late blight agent</name>
    <name type="synonym">Botrytis infestans</name>
    <dbReference type="NCBI Taxonomy" id="4787"/>
    <lineage>
        <taxon>Eukaryota</taxon>
        <taxon>Sar</taxon>
        <taxon>Stramenopiles</taxon>
        <taxon>Oomycota</taxon>
        <taxon>Peronosporomycetes</taxon>
        <taxon>Peronosporales</taxon>
        <taxon>Peronosporaceae</taxon>
        <taxon>Phytophthora</taxon>
    </lineage>
</organism>
<evidence type="ECO:0000313" key="7">
    <source>
        <dbReference type="EMBL" id="KAF4136616.1"/>
    </source>
</evidence>
<sequence>MGCGEHKEKSNGLWYVGVILTVVGSICTNMGVNLQKFSFMREAKGRSVGDKRGYFRQPLWVIGLFLVVGGSILDFVALGFMPQSLATPVGGSTMVANVAFASLLLKEKFTKSDAIGTALVLLGIIVVAIFAEKESACYTVDELIALYREPLFAVYATLMGVSCLTLYLLTKKMELTLKQKGRMSPEYQRFRKLHPVSYPALSGIFGAQSVLFAKSMAELMKTTIEGDNQFVTFGPYAITVSMLTCVFLQIHWLAHGLQKFDAVFVVPVFQCFFISISIFGGGVYFKEFAKMAPLALGMFSLGALITISGVVKLAHRDMQKLSPMRRLRAATMMLVFIHRSQKARNLKARWAKNPSPSETAEFFQQHNVALVCTKKQPNPGSCPTSPRRSKASVLPVGHEGASAVTSTASVTPAPAPPSSSREGNGATNSLSVGRRETQGSPSSPRK</sequence>
<evidence type="ECO:0000256" key="1">
    <source>
        <dbReference type="ARBA" id="ARBA00004141"/>
    </source>
</evidence>
<feature type="compositionally biased region" description="Polar residues" evidence="5">
    <location>
        <begin position="375"/>
        <end position="386"/>
    </location>
</feature>
<dbReference type="GO" id="GO:0016020">
    <property type="term" value="C:membrane"/>
    <property type="evidence" value="ECO:0007669"/>
    <property type="project" value="UniProtKB-SubCell"/>
</dbReference>
<gene>
    <name evidence="7" type="ORF">GN958_ATG14198</name>
</gene>
<dbReference type="InterPro" id="IPR008521">
    <property type="entry name" value="Mg_trans_NIPA"/>
</dbReference>
<feature type="transmembrane region" description="Helical" evidence="6">
    <location>
        <begin position="151"/>
        <end position="169"/>
    </location>
</feature>
<dbReference type="Proteomes" id="UP000704712">
    <property type="component" value="Unassembled WGS sequence"/>
</dbReference>
<comment type="subcellular location">
    <subcellularLocation>
        <location evidence="1">Membrane</location>
        <topology evidence="1">Multi-pass membrane protein</topology>
    </subcellularLocation>
</comment>
<keyword evidence="3 6" id="KW-1133">Transmembrane helix</keyword>
<evidence type="ECO:0000256" key="2">
    <source>
        <dbReference type="ARBA" id="ARBA00022692"/>
    </source>
</evidence>
<keyword evidence="4 6" id="KW-0472">Membrane</keyword>
<feature type="transmembrane region" description="Helical" evidence="6">
    <location>
        <begin position="262"/>
        <end position="285"/>
    </location>
</feature>
<keyword evidence="2 6" id="KW-0812">Transmembrane</keyword>
<feature type="transmembrane region" description="Helical" evidence="6">
    <location>
        <begin position="85"/>
        <end position="105"/>
    </location>
</feature>
<feature type="region of interest" description="Disordered" evidence="5">
    <location>
        <begin position="374"/>
        <end position="446"/>
    </location>
</feature>
<evidence type="ECO:0000256" key="4">
    <source>
        <dbReference type="ARBA" id="ARBA00023136"/>
    </source>
</evidence>
<dbReference type="InterPro" id="IPR037185">
    <property type="entry name" value="EmrE-like"/>
</dbReference>
<name>A0A8S9U6S3_PHYIN</name>
<proteinExistence type="predicted"/>
<feature type="transmembrane region" description="Helical" evidence="6">
    <location>
        <begin position="53"/>
        <end position="73"/>
    </location>
</feature>
<evidence type="ECO:0000313" key="8">
    <source>
        <dbReference type="Proteomes" id="UP000704712"/>
    </source>
</evidence>
<feature type="transmembrane region" description="Helical" evidence="6">
    <location>
        <begin position="12"/>
        <end position="32"/>
    </location>
</feature>
<feature type="compositionally biased region" description="Low complexity" evidence="5">
    <location>
        <begin position="401"/>
        <end position="412"/>
    </location>
</feature>
<feature type="transmembrane region" description="Helical" evidence="6">
    <location>
        <begin position="233"/>
        <end position="250"/>
    </location>
</feature>
<dbReference type="SUPFAM" id="SSF103481">
    <property type="entry name" value="Multidrug resistance efflux transporter EmrE"/>
    <property type="match status" value="1"/>
</dbReference>
<accession>A0A8S9U6S3</accession>
<dbReference type="EMBL" id="JAACNO010001930">
    <property type="protein sequence ID" value="KAF4136616.1"/>
    <property type="molecule type" value="Genomic_DNA"/>
</dbReference>
<dbReference type="Gene3D" id="1.10.3730.20">
    <property type="match status" value="1"/>
</dbReference>
<feature type="compositionally biased region" description="Polar residues" evidence="5">
    <location>
        <begin position="421"/>
        <end position="431"/>
    </location>
</feature>
<feature type="transmembrane region" description="Helical" evidence="6">
    <location>
        <begin position="114"/>
        <end position="131"/>
    </location>
</feature>
<dbReference type="GO" id="GO:0015095">
    <property type="term" value="F:magnesium ion transmembrane transporter activity"/>
    <property type="evidence" value="ECO:0007669"/>
    <property type="project" value="InterPro"/>
</dbReference>
<dbReference type="FunFam" id="1.10.3730.20:FF:000022">
    <property type="entry name" value="Magnesium transporter NIPA2"/>
    <property type="match status" value="1"/>
</dbReference>
<evidence type="ECO:0000256" key="5">
    <source>
        <dbReference type="SAM" id="MobiDB-lite"/>
    </source>
</evidence>
<dbReference type="PANTHER" id="PTHR12570:SF9">
    <property type="entry name" value="MAGNESIUM TRANSPORTER NIPA8-RELATED"/>
    <property type="match status" value="1"/>
</dbReference>
<dbReference type="AlphaFoldDB" id="A0A8S9U6S3"/>
<reference evidence="7" key="1">
    <citation type="submission" date="2020-03" db="EMBL/GenBank/DDBJ databases">
        <title>Hybrid Assembly of Korean Phytophthora infestans isolates.</title>
        <authorList>
            <person name="Prokchorchik M."/>
            <person name="Lee Y."/>
            <person name="Seo J."/>
            <person name="Cho J.-H."/>
            <person name="Park Y.-E."/>
            <person name="Jang D.-C."/>
            <person name="Im J.-S."/>
            <person name="Choi J.-G."/>
            <person name="Park H.-J."/>
            <person name="Lee G.-B."/>
            <person name="Lee Y.-G."/>
            <person name="Hong S.-Y."/>
            <person name="Cho K."/>
            <person name="Sohn K.H."/>
        </authorList>
    </citation>
    <scope>NUCLEOTIDE SEQUENCE</scope>
    <source>
        <strain evidence="7">KR_2_A2</strain>
    </source>
</reference>
<dbReference type="PANTHER" id="PTHR12570">
    <property type="match status" value="1"/>
</dbReference>
<feature type="transmembrane region" description="Helical" evidence="6">
    <location>
        <begin position="291"/>
        <end position="314"/>
    </location>
</feature>
<evidence type="ECO:0000256" key="6">
    <source>
        <dbReference type="SAM" id="Phobius"/>
    </source>
</evidence>
<evidence type="ECO:0000256" key="3">
    <source>
        <dbReference type="ARBA" id="ARBA00022989"/>
    </source>
</evidence>
<dbReference type="Pfam" id="PF05653">
    <property type="entry name" value="Mg_trans_NIPA"/>
    <property type="match status" value="1"/>
</dbReference>